<feature type="non-terminal residue" evidence="1">
    <location>
        <position position="191"/>
    </location>
</feature>
<protein>
    <submittedName>
        <fullName evidence="1">Uncharacterized protein</fullName>
    </submittedName>
</protein>
<dbReference type="GeneID" id="33562104"/>
<comment type="caution">
    <text evidence="1">The sequence shown here is derived from an EMBL/GenBank/DDBJ whole genome shotgun (WGS) entry which is preliminary data.</text>
</comment>
<evidence type="ECO:0000313" key="2">
    <source>
        <dbReference type="Proteomes" id="UP000193648"/>
    </source>
</evidence>
<organism evidence="1 2">
    <name type="scientific">Lobosporangium transversale</name>
    <dbReference type="NCBI Taxonomy" id="64571"/>
    <lineage>
        <taxon>Eukaryota</taxon>
        <taxon>Fungi</taxon>
        <taxon>Fungi incertae sedis</taxon>
        <taxon>Mucoromycota</taxon>
        <taxon>Mortierellomycotina</taxon>
        <taxon>Mortierellomycetes</taxon>
        <taxon>Mortierellales</taxon>
        <taxon>Mortierellaceae</taxon>
        <taxon>Lobosporangium</taxon>
    </lineage>
</organism>
<dbReference type="EMBL" id="MCFF01000043">
    <property type="protein sequence ID" value="ORZ07046.1"/>
    <property type="molecule type" value="Genomic_DNA"/>
</dbReference>
<feature type="non-terminal residue" evidence="1">
    <location>
        <position position="1"/>
    </location>
</feature>
<dbReference type="Proteomes" id="UP000193648">
    <property type="component" value="Unassembled WGS sequence"/>
</dbReference>
<dbReference type="OrthoDB" id="5279943at2759"/>
<evidence type="ECO:0000313" key="1">
    <source>
        <dbReference type="EMBL" id="ORZ07046.1"/>
    </source>
</evidence>
<dbReference type="InParanoid" id="A0A1Y2GEX8"/>
<name>A0A1Y2GEX8_9FUNG</name>
<gene>
    <name evidence="1" type="ORF">BCR41DRAFT_284409</name>
</gene>
<sequence length="191" mass="22391">IYTESAPQDMLVALFDRSSELQELATRNSEFFNLMYSSLPKDSREKFKSLLFQPREALSDRDWMHSIAAHLGPLPPCILEKFKGIVGWIGPEDDDDANNVQIKWLRDIEDFSLEDFQECYPQFFINARERLQGRRMSHGGDQRDHYLIFCETLGLTRQDLPCDNAWTRRMNGCLDKHPELMLQLKEIIAYE</sequence>
<reference evidence="1 2" key="1">
    <citation type="submission" date="2016-07" db="EMBL/GenBank/DDBJ databases">
        <title>Pervasive Adenine N6-methylation of Active Genes in Fungi.</title>
        <authorList>
            <consortium name="DOE Joint Genome Institute"/>
            <person name="Mondo S.J."/>
            <person name="Dannebaum R.O."/>
            <person name="Kuo R.C."/>
            <person name="Labutti K."/>
            <person name="Haridas S."/>
            <person name="Kuo A."/>
            <person name="Salamov A."/>
            <person name="Ahrendt S.R."/>
            <person name="Lipzen A."/>
            <person name="Sullivan W."/>
            <person name="Andreopoulos W.B."/>
            <person name="Clum A."/>
            <person name="Lindquist E."/>
            <person name="Daum C."/>
            <person name="Ramamoorthy G.K."/>
            <person name="Gryganskyi A."/>
            <person name="Culley D."/>
            <person name="Magnuson J.K."/>
            <person name="James T.Y."/>
            <person name="O'Malley M.A."/>
            <person name="Stajich J.E."/>
            <person name="Spatafora J.W."/>
            <person name="Visel A."/>
            <person name="Grigoriev I.V."/>
        </authorList>
    </citation>
    <scope>NUCLEOTIDE SEQUENCE [LARGE SCALE GENOMIC DNA]</scope>
    <source>
        <strain evidence="1 2">NRRL 3116</strain>
    </source>
</reference>
<accession>A0A1Y2GEX8</accession>
<keyword evidence="2" id="KW-1185">Reference proteome</keyword>
<proteinExistence type="predicted"/>
<dbReference type="RefSeq" id="XP_021877842.1">
    <property type="nucleotide sequence ID" value="XM_022020260.1"/>
</dbReference>
<dbReference type="AlphaFoldDB" id="A0A1Y2GEX8"/>